<dbReference type="Proteomes" id="UP000002432">
    <property type="component" value="Chromosome"/>
</dbReference>
<accession>Q1IQD0</accession>
<dbReference type="RefSeq" id="WP_011522722.1">
    <property type="nucleotide sequence ID" value="NC_008009.1"/>
</dbReference>
<dbReference type="Pfam" id="PF22558">
    <property type="entry name" value="REase-ARP"/>
    <property type="match status" value="1"/>
</dbReference>
<dbReference type="KEGG" id="aba:Acid345_1919"/>
<reference evidence="1 2" key="1">
    <citation type="journal article" date="2009" name="Appl. Environ. Microbiol.">
        <title>Three genomes from the phylum Acidobacteria provide insight into the lifestyles of these microorganisms in soils.</title>
        <authorList>
            <person name="Ward N.L."/>
            <person name="Challacombe J.F."/>
            <person name="Janssen P.H."/>
            <person name="Henrissat B."/>
            <person name="Coutinho P.M."/>
            <person name="Wu M."/>
            <person name="Xie G."/>
            <person name="Haft D.H."/>
            <person name="Sait M."/>
            <person name="Badger J."/>
            <person name="Barabote R.D."/>
            <person name="Bradley B."/>
            <person name="Brettin T.S."/>
            <person name="Brinkac L.M."/>
            <person name="Bruce D."/>
            <person name="Creasy T."/>
            <person name="Daugherty S.C."/>
            <person name="Davidsen T.M."/>
            <person name="DeBoy R.T."/>
            <person name="Detter J.C."/>
            <person name="Dodson R.J."/>
            <person name="Durkin A.S."/>
            <person name="Ganapathy A."/>
            <person name="Gwinn-Giglio M."/>
            <person name="Han C.S."/>
            <person name="Khouri H."/>
            <person name="Kiss H."/>
            <person name="Kothari S.P."/>
            <person name="Madupu R."/>
            <person name="Nelson K.E."/>
            <person name="Nelson W.C."/>
            <person name="Paulsen I."/>
            <person name="Penn K."/>
            <person name="Ren Q."/>
            <person name="Rosovitz M.J."/>
            <person name="Selengut J.D."/>
            <person name="Shrivastava S."/>
            <person name="Sullivan S.A."/>
            <person name="Tapia R."/>
            <person name="Thompson L.S."/>
            <person name="Watkins K.L."/>
            <person name="Yang Q."/>
            <person name="Yu C."/>
            <person name="Zafar N."/>
            <person name="Zhou L."/>
            <person name="Kuske C.R."/>
        </authorList>
    </citation>
    <scope>NUCLEOTIDE SEQUENCE [LARGE SCALE GENOMIC DNA]</scope>
    <source>
        <strain evidence="1 2">Ellin345</strain>
    </source>
</reference>
<dbReference type="AlphaFoldDB" id="Q1IQD0"/>
<dbReference type="OrthoDB" id="116667at2"/>
<organism evidence="1 2">
    <name type="scientific">Koribacter versatilis (strain Ellin345)</name>
    <dbReference type="NCBI Taxonomy" id="204669"/>
    <lineage>
        <taxon>Bacteria</taxon>
        <taxon>Pseudomonadati</taxon>
        <taxon>Acidobacteriota</taxon>
        <taxon>Terriglobia</taxon>
        <taxon>Terriglobales</taxon>
        <taxon>Candidatus Korobacteraceae</taxon>
        <taxon>Candidatus Korobacter</taxon>
    </lineage>
</organism>
<dbReference type="InterPro" id="IPR054333">
    <property type="entry name" value="REase-ARP-assoc"/>
</dbReference>
<dbReference type="EnsemblBacteria" id="ABF40920">
    <property type="protein sequence ID" value="ABF40920"/>
    <property type="gene ID" value="Acid345_1919"/>
</dbReference>
<dbReference type="HOGENOM" id="CLU_972423_0_0_0"/>
<proteinExistence type="predicted"/>
<keyword evidence="2" id="KW-1185">Reference proteome</keyword>
<evidence type="ECO:0000313" key="1">
    <source>
        <dbReference type="EMBL" id="ABF40920.1"/>
    </source>
</evidence>
<dbReference type="eggNOG" id="ENOG502ZCIF">
    <property type="taxonomic scope" value="Bacteria"/>
</dbReference>
<name>Q1IQD0_KORVE</name>
<dbReference type="EMBL" id="CP000360">
    <property type="protein sequence ID" value="ABF40920.1"/>
    <property type="molecule type" value="Genomic_DNA"/>
</dbReference>
<sequence length="284" mass="33072">MPTASHLRREIIVRNQRRVRNGAEVGVKSYGRDEVVVYSESPDGRSHGNFFPESYAAILKRPEWRRRLAKVHTGRRNLPNTEKWKELDACTSSDALLMNIFCHPETLAEGKLRRLMSVDMEAEPEFGVRVAAPLQNGHRDRTEVDMRWGDLLVEAKLTETDFQCCREELVERYRDFDELFDAKSLARGEAGYANYQLIRGVLAAASNDDRFCVIADARRPDLRERWFAVMQSVRSYDLRMRCQMLTWQEICAVLPEILQQWLGEKYGIFTPGTEPTMDAEEWYW</sequence>
<gene>
    <name evidence="1" type="ordered locus">Acid345_1919</name>
</gene>
<protein>
    <submittedName>
        <fullName evidence="1">Uncharacterized protein</fullName>
    </submittedName>
</protein>
<evidence type="ECO:0000313" key="2">
    <source>
        <dbReference type="Proteomes" id="UP000002432"/>
    </source>
</evidence>